<dbReference type="InterPro" id="IPR036388">
    <property type="entry name" value="WH-like_DNA-bd_sf"/>
</dbReference>
<feature type="domain" description="Response regulatory" evidence="10">
    <location>
        <begin position="2"/>
        <end position="116"/>
    </location>
</feature>
<proteinExistence type="predicted"/>
<reference evidence="12 13" key="1">
    <citation type="submission" date="2018-11" db="EMBL/GenBank/DDBJ databases">
        <title>Genome sequencing of Lachnoanaerobaculum sp. KCOM 2030 (= ChDC B114).</title>
        <authorList>
            <person name="Kook J.-K."/>
            <person name="Park S.-N."/>
            <person name="Lim Y.K."/>
        </authorList>
    </citation>
    <scope>NUCLEOTIDE SEQUENCE [LARGE SCALE GENOMIC DNA]</scope>
    <source>
        <strain evidence="12 13">KCOM 2030</strain>
    </source>
</reference>
<dbReference type="InterPro" id="IPR001789">
    <property type="entry name" value="Sig_transdc_resp-reg_receiver"/>
</dbReference>
<feature type="modified residue" description="4-aspartylphosphate" evidence="8">
    <location>
        <position position="51"/>
    </location>
</feature>
<dbReference type="Pfam" id="PF00072">
    <property type="entry name" value="Response_reg"/>
    <property type="match status" value="1"/>
</dbReference>
<dbReference type="Gene3D" id="3.40.50.2300">
    <property type="match status" value="1"/>
</dbReference>
<dbReference type="InterPro" id="IPR039420">
    <property type="entry name" value="WalR-like"/>
</dbReference>
<gene>
    <name evidence="12" type="ORF">EHV10_05655</name>
</gene>
<dbReference type="PROSITE" id="PS50110">
    <property type="entry name" value="RESPONSE_REGULATORY"/>
    <property type="match status" value="1"/>
</dbReference>
<dbReference type="PROSITE" id="PS51755">
    <property type="entry name" value="OMPR_PHOB"/>
    <property type="match status" value="1"/>
</dbReference>
<dbReference type="Gene3D" id="6.10.250.690">
    <property type="match status" value="1"/>
</dbReference>
<dbReference type="AlphaFoldDB" id="A0A3P3R040"/>
<dbReference type="PANTHER" id="PTHR48111:SF22">
    <property type="entry name" value="REGULATOR OF RPOS"/>
    <property type="match status" value="1"/>
</dbReference>
<evidence type="ECO:0000256" key="4">
    <source>
        <dbReference type="ARBA" id="ARBA00023015"/>
    </source>
</evidence>
<feature type="DNA-binding region" description="OmpR/PhoB-type" evidence="9">
    <location>
        <begin position="125"/>
        <end position="223"/>
    </location>
</feature>
<dbReference type="SUPFAM" id="SSF52172">
    <property type="entry name" value="CheY-like"/>
    <property type="match status" value="1"/>
</dbReference>
<dbReference type="GO" id="GO:0006355">
    <property type="term" value="P:regulation of DNA-templated transcription"/>
    <property type="evidence" value="ECO:0007669"/>
    <property type="project" value="InterPro"/>
</dbReference>
<evidence type="ECO:0000259" key="11">
    <source>
        <dbReference type="PROSITE" id="PS51755"/>
    </source>
</evidence>
<sequence length="223" mass="25434">MRILLAEDEIALSRAYATALEMQGYEVKQAFDGERALELANSEIFDMIILDIMMPKRSGLEVLKELRASGNTTYVIMLTAMSEVDDKISGLDMGADEYLTKPILLKELVARIRSLERRIDTSFNENVLTFGSVKLNVAEQELSAKNSIILAGKETKLMEVLMKNKNKKLSTEYIYNHVWSKDDECDAGYVWIYISYLKQKLKAINANIEIMGEENREFELVEV</sequence>
<dbReference type="SMART" id="SM00862">
    <property type="entry name" value="Trans_reg_C"/>
    <property type="match status" value="1"/>
</dbReference>
<keyword evidence="2 8" id="KW-0597">Phosphoprotein</keyword>
<keyword evidence="6" id="KW-0804">Transcription</keyword>
<dbReference type="Gene3D" id="1.10.10.10">
    <property type="entry name" value="Winged helix-like DNA-binding domain superfamily/Winged helix DNA-binding domain"/>
    <property type="match status" value="1"/>
</dbReference>
<name>A0A3P3R040_9FIRM</name>
<dbReference type="EMBL" id="RRCO01000002">
    <property type="protein sequence ID" value="RRJ26020.1"/>
    <property type="molecule type" value="Genomic_DNA"/>
</dbReference>
<evidence type="ECO:0000256" key="2">
    <source>
        <dbReference type="ARBA" id="ARBA00022553"/>
    </source>
</evidence>
<dbReference type="Proteomes" id="UP000272490">
    <property type="component" value="Unassembled WGS sequence"/>
</dbReference>
<keyword evidence="13" id="KW-1185">Reference proteome</keyword>
<dbReference type="Pfam" id="PF00486">
    <property type="entry name" value="Trans_reg_C"/>
    <property type="match status" value="1"/>
</dbReference>
<keyword evidence="3" id="KW-0902">Two-component regulatory system</keyword>
<dbReference type="GO" id="GO:0005829">
    <property type="term" value="C:cytosol"/>
    <property type="evidence" value="ECO:0007669"/>
    <property type="project" value="TreeGrafter"/>
</dbReference>
<dbReference type="PANTHER" id="PTHR48111">
    <property type="entry name" value="REGULATOR OF RPOS"/>
    <property type="match status" value="1"/>
</dbReference>
<evidence type="ECO:0000259" key="10">
    <source>
        <dbReference type="PROSITE" id="PS50110"/>
    </source>
</evidence>
<evidence type="ECO:0000256" key="6">
    <source>
        <dbReference type="ARBA" id="ARBA00023163"/>
    </source>
</evidence>
<comment type="caution">
    <text evidence="12">The sequence shown here is derived from an EMBL/GenBank/DDBJ whole genome shotgun (WGS) entry which is preliminary data.</text>
</comment>
<evidence type="ECO:0000256" key="9">
    <source>
        <dbReference type="PROSITE-ProRule" id="PRU01091"/>
    </source>
</evidence>
<evidence type="ECO:0000256" key="7">
    <source>
        <dbReference type="ARBA" id="ARBA00024867"/>
    </source>
</evidence>
<dbReference type="GO" id="GO:0000976">
    <property type="term" value="F:transcription cis-regulatory region binding"/>
    <property type="evidence" value="ECO:0007669"/>
    <property type="project" value="TreeGrafter"/>
</dbReference>
<evidence type="ECO:0000256" key="8">
    <source>
        <dbReference type="PROSITE-ProRule" id="PRU00169"/>
    </source>
</evidence>
<keyword evidence="5 9" id="KW-0238">DNA-binding</keyword>
<dbReference type="FunFam" id="3.40.50.2300:FF:000001">
    <property type="entry name" value="DNA-binding response regulator PhoB"/>
    <property type="match status" value="1"/>
</dbReference>
<feature type="domain" description="OmpR/PhoB-type" evidence="11">
    <location>
        <begin position="125"/>
        <end position="223"/>
    </location>
</feature>
<comment type="function">
    <text evidence="7">May play the central regulatory role in sporulation. It may be an element of the effector pathway responsible for the activation of sporulation genes in response to nutritional stress. Spo0A may act in concert with spo0H (a sigma factor) to control the expression of some genes that are critical to the sporulation process.</text>
</comment>
<evidence type="ECO:0000313" key="12">
    <source>
        <dbReference type="EMBL" id="RRJ26020.1"/>
    </source>
</evidence>
<keyword evidence="4" id="KW-0805">Transcription regulation</keyword>
<dbReference type="OrthoDB" id="9790442at2"/>
<evidence type="ECO:0000256" key="5">
    <source>
        <dbReference type="ARBA" id="ARBA00023125"/>
    </source>
</evidence>
<protein>
    <recommendedName>
        <fullName evidence="1">Stage 0 sporulation protein A homolog</fullName>
    </recommendedName>
</protein>
<evidence type="ECO:0000256" key="3">
    <source>
        <dbReference type="ARBA" id="ARBA00023012"/>
    </source>
</evidence>
<dbReference type="GO" id="GO:0000156">
    <property type="term" value="F:phosphorelay response regulator activity"/>
    <property type="evidence" value="ECO:0007669"/>
    <property type="project" value="TreeGrafter"/>
</dbReference>
<dbReference type="RefSeq" id="WP_128673822.1">
    <property type="nucleotide sequence ID" value="NZ_CP124777.1"/>
</dbReference>
<dbReference type="InterPro" id="IPR016032">
    <property type="entry name" value="Sig_transdc_resp-reg_C-effctor"/>
</dbReference>
<dbReference type="SMART" id="SM00448">
    <property type="entry name" value="REC"/>
    <property type="match status" value="1"/>
</dbReference>
<dbReference type="InterPro" id="IPR001867">
    <property type="entry name" value="OmpR/PhoB-type_DNA-bd"/>
</dbReference>
<evidence type="ECO:0000313" key="13">
    <source>
        <dbReference type="Proteomes" id="UP000272490"/>
    </source>
</evidence>
<organism evidence="12 13">
    <name type="scientific">Lachnoanaerobaculum gingivalis</name>
    <dbReference type="NCBI Taxonomy" id="2490855"/>
    <lineage>
        <taxon>Bacteria</taxon>
        <taxon>Bacillati</taxon>
        <taxon>Bacillota</taxon>
        <taxon>Clostridia</taxon>
        <taxon>Lachnospirales</taxon>
        <taxon>Lachnospiraceae</taxon>
        <taxon>Lachnoanaerobaculum</taxon>
    </lineage>
</organism>
<accession>A0A3P3R040</accession>
<dbReference type="InterPro" id="IPR011006">
    <property type="entry name" value="CheY-like_superfamily"/>
</dbReference>
<evidence type="ECO:0000256" key="1">
    <source>
        <dbReference type="ARBA" id="ARBA00018672"/>
    </source>
</evidence>
<dbReference type="SUPFAM" id="SSF46894">
    <property type="entry name" value="C-terminal effector domain of the bipartite response regulators"/>
    <property type="match status" value="1"/>
</dbReference>
<dbReference type="CDD" id="cd00383">
    <property type="entry name" value="trans_reg_C"/>
    <property type="match status" value="1"/>
</dbReference>
<dbReference type="GO" id="GO:0032993">
    <property type="term" value="C:protein-DNA complex"/>
    <property type="evidence" value="ECO:0007669"/>
    <property type="project" value="TreeGrafter"/>
</dbReference>